<name>A0A977XSX0_9HYME</name>
<geneLocation type="mitochondrion" evidence="17"/>
<keyword evidence="5" id="KW-0813">Transport</keyword>
<evidence type="ECO:0000256" key="11">
    <source>
        <dbReference type="ARBA" id="ARBA00023027"/>
    </source>
</evidence>
<evidence type="ECO:0000256" key="12">
    <source>
        <dbReference type="ARBA" id="ARBA00023128"/>
    </source>
</evidence>
<reference evidence="17" key="1">
    <citation type="journal article" date="2022" name="Insects">
        <title>Phylogenomic Analyses of the Tenthredinoidea Support the Familial Rank of Athaliidae (Insecta, Tenthredinoidea).</title>
        <authorList>
            <person name="Niu G."/>
            <person name="Budak M."/>
            <person name="Korkmaz E.M."/>
            <person name="Dogan O."/>
            <person name="Nel A."/>
            <person name="Wan S."/>
            <person name="Cai C."/>
            <person name="Jouault C."/>
            <person name="Li M."/>
            <person name="Wei M."/>
        </authorList>
    </citation>
    <scope>NUCLEOTIDE SEQUENCE</scope>
</reference>
<keyword evidence="6" id="KW-0679">Respiratory chain</keyword>
<keyword evidence="13 16" id="KW-0472">Membrane</keyword>
<evidence type="ECO:0000256" key="5">
    <source>
        <dbReference type="ARBA" id="ARBA00022448"/>
    </source>
</evidence>
<feature type="transmembrane region" description="Helical" evidence="16">
    <location>
        <begin position="83"/>
        <end position="101"/>
    </location>
</feature>
<reference evidence="17" key="2">
    <citation type="submission" date="2022-07" db="EMBL/GenBank/DDBJ databases">
        <authorList>
            <person name="Niu G."/>
        </authorList>
    </citation>
    <scope>NUCLEOTIDE SEQUENCE</scope>
</reference>
<evidence type="ECO:0000256" key="8">
    <source>
        <dbReference type="ARBA" id="ARBA00022967"/>
    </source>
</evidence>
<dbReference type="AlphaFoldDB" id="A0A977XSX0"/>
<keyword evidence="11" id="KW-0520">NAD</keyword>
<dbReference type="InterPro" id="IPR050269">
    <property type="entry name" value="ComplexI_Subunit6"/>
</dbReference>
<dbReference type="EC" id="7.1.1.2" evidence="3"/>
<dbReference type="EMBL" id="ON964462">
    <property type="protein sequence ID" value="UXW93487.1"/>
    <property type="molecule type" value="Genomic_DNA"/>
</dbReference>
<keyword evidence="12 17" id="KW-0496">Mitochondrion</keyword>
<evidence type="ECO:0000256" key="3">
    <source>
        <dbReference type="ARBA" id="ARBA00012944"/>
    </source>
</evidence>
<dbReference type="PANTHER" id="PTHR11435:SF1">
    <property type="entry name" value="NADH-UBIQUINONE OXIDOREDUCTASE CHAIN 6"/>
    <property type="match status" value="1"/>
</dbReference>
<keyword evidence="9" id="KW-0249">Electron transport</keyword>
<organism evidence="17">
    <name type="scientific">Runaria sp. 'striata'</name>
    <dbReference type="NCBI Taxonomy" id="2950365"/>
    <lineage>
        <taxon>Eukaryota</taxon>
        <taxon>Metazoa</taxon>
        <taxon>Ecdysozoa</taxon>
        <taxon>Arthropoda</taxon>
        <taxon>Hexapoda</taxon>
        <taxon>Insecta</taxon>
        <taxon>Pterygota</taxon>
        <taxon>Neoptera</taxon>
        <taxon>Endopterygota</taxon>
        <taxon>Hymenoptera</taxon>
        <taxon>Tenthredinoidea</taxon>
        <taxon>Blasticotomidae</taxon>
        <taxon>Runaria</taxon>
    </lineage>
</organism>
<dbReference type="GO" id="GO:0008137">
    <property type="term" value="F:NADH dehydrogenase (ubiquinone) activity"/>
    <property type="evidence" value="ECO:0007669"/>
    <property type="project" value="UniProtKB-EC"/>
</dbReference>
<feature type="transmembrane region" description="Helical" evidence="16">
    <location>
        <begin position="143"/>
        <end position="163"/>
    </location>
</feature>
<evidence type="ECO:0000256" key="10">
    <source>
        <dbReference type="ARBA" id="ARBA00022989"/>
    </source>
</evidence>
<sequence length="174" mass="20646">MTMMLMFLSIILTIMFCFNIHPLSMGLILLIQSIMVSIITGLYNTTFWYSYILFIIMVGSMLILFLYVISISSNEKFLMPKKMNLMIMFMMLTIYLIYMFNQDLMMMATKMLSKDMTPMPNNDYNFNLNFMSLNKLYNTPSNLMIMLMMFYLLFTLMIVVKIIKFNSSSLRKKF</sequence>
<feature type="transmembrane region" description="Helical" evidence="16">
    <location>
        <begin position="50"/>
        <end position="71"/>
    </location>
</feature>
<evidence type="ECO:0000256" key="15">
    <source>
        <dbReference type="ARBA" id="ARBA00049551"/>
    </source>
</evidence>
<dbReference type="GO" id="GO:0031966">
    <property type="term" value="C:mitochondrial membrane"/>
    <property type="evidence" value="ECO:0007669"/>
    <property type="project" value="UniProtKB-SubCell"/>
</dbReference>
<accession>A0A977XSX0</accession>
<evidence type="ECO:0000256" key="9">
    <source>
        <dbReference type="ARBA" id="ARBA00022982"/>
    </source>
</evidence>
<evidence type="ECO:0000256" key="13">
    <source>
        <dbReference type="ARBA" id="ARBA00023136"/>
    </source>
</evidence>
<evidence type="ECO:0000256" key="6">
    <source>
        <dbReference type="ARBA" id="ARBA00022660"/>
    </source>
</evidence>
<evidence type="ECO:0000256" key="16">
    <source>
        <dbReference type="SAM" id="Phobius"/>
    </source>
</evidence>
<evidence type="ECO:0000256" key="14">
    <source>
        <dbReference type="ARBA" id="ARBA00031019"/>
    </source>
</evidence>
<comment type="subcellular location">
    <subcellularLocation>
        <location evidence="1">Mitochondrion membrane</location>
        <topology evidence="1">Multi-pass membrane protein</topology>
    </subcellularLocation>
</comment>
<evidence type="ECO:0000256" key="4">
    <source>
        <dbReference type="ARBA" id="ARBA00021095"/>
    </source>
</evidence>
<protein>
    <recommendedName>
        <fullName evidence="4">NADH-ubiquinone oxidoreductase chain 6</fullName>
        <ecNumber evidence="3">7.1.1.2</ecNumber>
    </recommendedName>
    <alternativeName>
        <fullName evidence="14">NADH dehydrogenase subunit 6</fullName>
    </alternativeName>
</protein>
<evidence type="ECO:0000256" key="7">
    <source>
        <dbReference type="ARBA" id="ARBA00022692"/>
    </source>
</evidence>
<proteinExistence type="inferred from homology"/>
<gene>
    <name evidence="17" type="primary">ND6</name>
</gene>
<evidence type="ECO:0000256" key="2">
    <source>
        <dbReference type="ARBA" id="ARBA00005698"/>
    </source>
</evidence>
<comment type="similarity">
    <text evidence="2">Belongs to the complex I subunit 6 family.</text>
</comment>
<keyword evidence="8" id="KW-1278">Translocase</keyword>
<keyword evidence="7 16" id="KW-0812">Transmembrane</keyword>
<evidence type="ECO:0000313" key="17">
    <source>
        <dbReference type="EMBL" id="UXW93487.1"/>
    </source>
</evidence>
<comment type="catalytic activity">
    <reaction evidence="15">
        <text>a ubiquinone + NADH + 5 H(+)(in) = a ubiquinol + NAD(+) + 4 H(+)(out)</text>
        <dbReference type="Rhea" id="RHEA:29091"/>
        <dbReference type="Rhea" id="RHEA-COMP:9565"/>
        <dbReference type="Rhea" id="RHEA-COMP:9566"/>
        <dbReference type="ChEBI" id="CHEBI:15378"/>
        <dbReference type="ChEBI" id="CHEBI:16389"/>
        <dbReference type="ChEBI" id="CHEBI:17976"/>
        <dbReference type="ChEBI" id="CHEBI:57540"/>
        <dbReference type="ChEBI" id="CHEBI:57945"/>
        <dbReference type="EC" id="7.1.1.2"/>
    </reaction>
</comment>
<evidence type="ECO:0000256" key="1">
    <source>
        <dbReference type="ARBA" id="ARBA00004225"/>
    </source>
</evidence>
<keyword evidence="10 16" id="KW-1133">Transmembrane helix</keyword>
<dbReference type="PANTHER" id="PTHR11435">
    <property type="entry name" value="NADH UBIQUINONE OXIDOREDUCTASE SUBUNIT ND6"/>
    <property type="match status" value="1"/>
</dbReference>